<dbReference type="EMBL" id="FWFR01000011">
    <property type="protein sequence ID" value="SLN77859.1"/>
    <property type="molecule type" value="Genomic_DNA"/>
</dbReference>
<evidence type="ECO:0000259" key="3">
    <source>
        <dbReference type="PROSITE" id="PS51459"/>
    </source>
</evidence>
<dbReference type="PANTHER" id="PTHR13504:SF38">
    <property type="entry name" value="FIDO DOMAIN-CONTAINING PROTEIN"/>
    <property type="match status" value="1"/>
</dbReference>
<dbReference type="InterPro" id="IPR040198">
    <property type="entry name" value="Fido_containing"/>
</dbReference>
<evidence type="ECO:0000256" key="1">
    <source>
        <dbReference type="PIRSR" id="PIRSR640198-1"/>
    </source>
</evidence>
<dbReference type="InterPro" id="IPR003812">
    <property type="entry name" value="Fido"/>
</dbReference>
<dbReference type="InParanoid" id="A0A1Y5U050"/>
<evidence type="ECO:0000256" key="2">
    <source>
        <dbReference type="PIRSR" id="PIRSR640198-2"/>
    </source>
</evidence>
<dbReference type="Gene3D" id="1.10.3290.10">
    <property type="entry name" value="Fido-like domain"/>
    <property type="match status" value="1"/>
</dbReference>
<evidence type="ECO:0000313" key="4">
    <source>
        <dbReference type="EMBL" id="SLN77859.1"/>
    </source>
</evidence>
<dbReference type="PROSITE" id="PS51459">
    <property type="entry name" value="FIDO"/>
    <property type="match status" value="1"/>
</dbReference>
<feature type="domain" description="Fido" evidence="3">
    <location>
        <begin position="252"/>
        <end position="402"/>
    </location>
</feature>
<dbReference type="AlphaFoldDB" id="A0A1Y5U050"/>
<sequence>MAASQQHRFSGPVTVFQERRLPEPASPAGYSALIDTYGLAVPLPRTLSATGERHRITQEGGWRIMTPRHAPHPTLEGHLTFALKYEGLDLAVLKRLFQTAGPGPVEELVRDKPTGSYARRIWFLYEWLTGSALNLPDAQAGRYVTVLDPELQWGTKGETAPRYRLKNNLPGTPDFCPLVFRTETLSRFIDLDLPQRALDVVADVPRDVLARTAAFLLLKDSRSSYAIEGERPPQDRIQRWGRAIGEAGRQPLDHEELLRLQRIVIGDGRFVKLGFRDEGGFVGEHDRETRMPLPDHISARHEDLQSLIDGMIAFDRNAAQALDPVIAAAILAFGFVYIHPFEDGNGRIHRYLIHHVLAERGFNPPGVVFPVSAAILEQIDDYKQTLESYSGRLLPLIEWEPTEKFNVRVLNETGDFYRFFDATPHAEFLYGCVQRTVEEDLPNEAGFLRRYDEFRSQVESFIDMPERTIDLLFRFLQQNDGRLSNRAREKEFAELTDAEAERIEAIYSETFAPKNQVEGLSE</sequence>
<organism evidence="4 5">
    <name type="scientific">Oceanibacterium hippocampi</name>
    <dbReference type="NCBI Taxonomy" id="745714"/>
    <lineage>
        <taxon>Bacteria</taxon>
        <taxon>Pseudomonadati</taxon>
        <taxon>Pseudomonadota</taxon>
        <taxon>Alphaproteobacteria</taxon>
        <taxon>Sneathiellales</taxon>
        <taxon>Sneathiellaceae</taxon>
        <taxon>Oceanibacterium</taxon>
    </lineage>
</organism>
<accession>A0A1Y5U050</accession>
<protein>
    <submittedName>
        <fullName evidence="4">Fic/DOC family protein</fullName>
    </submittedName>
</protein>
<dbReference type="RefSeq" id="WP_085885896.1">
    <property type="nucleotide sequence ID" value="NZ_FWFR01000011.1"/>
</dbReference>
<keyword evidence="2" id="KW-0067">ATP-binding</keyword>
<gene>
    <name evidence="4" type="ORF">OCH7691_04573</name>
</gene>
<dbReference type="OrthoDB" id="9813719at2"/>
<keyword evidence="5" id="KW-1185">Reference proteome</keyword>
<feature type="active site" evidence="1">
    <location>
        <position position="339"/>
    </location>
</feature>
<dbReference type="GO" id="GO:0005524">
    <property type="term" value="F:ATP binding"/>
    <property type="evidence" value="ECO:0007669"/>
    <property type="project" value="UniProtKB-KW"/>
</dbReference>
<evidence type="ECO:0000313" key="5">
    <source>
        <dbReference type="Proteomes" id="UP000193200"/>
    </source>
</evidence>
<keyword evidence="2" id="KW-0547">Nucleotide-binding</keyword>
<name>A0A1Y5U050_9PROT</name>
<dbReference type="Pfam" id="PF02661">
    <property type="entry name" value="Fic"/>
    <property type="match status" value="1"/>
</dbReference>
<reference evidence="4 5" key="1">
    <citation type="submission" date="2017-03" db="EMBL/GenBank/DDBJ databases">
        <authorList>
            <person name="Afonso C.L."/>
            <person name="Miller P.J."/>
            <person name="Scott M.A."/>
            <person name="Spackman E."/>
            <person name="Goraichik I."/>
            <person name="Dimitrov K.M."/>
            <person name="Suarez D.L."/>
            <person name="Swayne D.E."/>
        </authorList>
    </citation>
    <scope>NUCLEOTIDE SEQUENCE [LARGE SCALE GENOMIC DNA]</scope>
    <source>
        <strain evidence="4 5">CECT 7691</strain>
    </source>
</reference>
<proteinExistence type="predicted"/>
<dbReference type="SUPFAM" id="SSF140931">
    <property type="entry name" value="Fic-like"/>
    <property type="match status" value="1"/>
</dbReference>
<feature type="binding site" evidence="2">
    <location>
        <begin position="343"/>
        <end position="350"/>
    </location>
    <ligand>
        <name>ATP</name>
        <dbReference type="ChEBI" id="CHEBI:30616"/>
    </ligand>
</feature>
<dbReference type="Proteomes" id="UP000193200">
    <property type="component" value="Unassembled WGS sequence"/>
</dbReference>
<dbReference type="PANTHER" id="PTHR13504">
    <property type="entry name" value="FIDO DOMAIN-CONTAINING PROTEIN DDB_G0283145"/>
    <property type="match status" value="1"/>
</dbReference>
<dbReference type="InterPro" id="IPR036597">
    <property type="entry name" value="Fido-like_dom_sf"/>
</dbReference>